<evidence type="ECO:0000256" key="2">
    <source>
        <dbReference type="ARBA" id="ARBA00001974"/>
    </source>
</evidence>
<keyword evidence="4" id="KW-0963">Cytoplasm</keyword>
<evidence type="ECO:0000256" key="8">
    <source>
        <dbReference type="ARBA" id="ARBA00022827"/>
    </source>
</evidence>
<evidence type="ECO:0000259" key="17">
    <source>
        <dbReference type="PROSITE" id="PS50206"/>
    </source>
</evidence>
<dbReference type="InterPro" id="IPR006076">
    <property type="entry name" value="FAD-dep_OxRdtase"/>
</dbReference>
<evidence type="ECO:0000256" key="6">
    <source>
        <dbReference type="ARBA" id="ARBA00022643"/>
    </source>
</evidence>
<dbReference type="Gene3D" id="3.50.50.60">
    <property type="entry name" value="FAD/NAD(P)-binding domain"/>
    <property type="match status" value="1"/>
</dbReference>
<evidence type="ECO:0000256" key="3">
    <source>
        <dbReference type="ARBA" id="ARBA00004496"/>
    </source>
</evidence>
<proteinExistence type="inferred from homology"/>
<feature type="domain" description="Rhodanese" evidence="17">
    <location>
        <begin position="35"/>
        <end position="79"/>
    </location>
</feature>
<dbReference type="RefSeq" id="WP_143775914.1">
    <property type="nucleotide sequence ID" value="NZ_VKKU01000001.1"/>
</dbReference>
<keyword evidence="7" id="KW-0547">Nucleotide-binding</keyword>
<comment type="catalytic activity">
    <reaction evidence="16">
        <text>sarcosine + (6S)-5,6,7,8-tetrahydrofolate + O2 = (6R)-5,10-methylene-5,6,7,8-tetrahydrofolate + glycine + H2O2</text>
        <dbReference type="Rhea" id="RHEA:70455"/>
        <dbReference type="ChEBI" id="CHEBI:15379"/>
        <dbReference type="ChEBI" id="CHEBI:15636"/>
        <dbReference type="ChEBI" id="CHEBI:16240"/>
        <dbReference type="ChEBI" id="CHEBI:57305"/>
        <dbReference type="ChEBI" id="CHEBI:57433"/>
        <dbReference type="ChEBI" id="CHEBI:57453"/>
        <dbReference type="EC" id="1.5.3.24"/>
    </reaction>
</comment>
<evidence type="ECO:0000256" key="13">
    <source>
        <dbReference type="ARBA" id="ARBA00044216"/>
    </source>
</evidence>
<dbReference type="PANTHER" id="PTHR13847:SF287">
    <property type="entry name" value="FAD-DEPENDENT OXIDOREDUCTASE DOMAIN-CONTAINING PROTEIN 1"/>
    <property type="match status" value="1"/>
</dbReference>
<dbReference type="Gene3D" id="3.30.9.10">
    <property type="entry name" value="D-Amino Acid Oxidase, subunit A, domain 2"/>
    <property type="match status" value="1"/>
</dbReference>
<name>A0A553WJU7_9SPHN</name>
<dbReference type="GO" id="GO:0000166">
    <property type="term" value="F:nucleotide binding"/>
    <property type="evidence" value="ECO:0007669"/>
    <property type="project" value="UniProtKB-KW"/>
</dbReference>
<dbReference type="OrthoDB" id="9815989at2"/>
<dbReference type="Pfam" id="PF01266">
    <property type="entry name" value="DAO"/>
    <property type="match status" value="1"/>
</dbReference>
<dbReference type="AlphaFoldDB" id="A0A553WJU7"/>
<gene>
    <name evidence="18" type="ORF">FOM92_06320</name>
</gene>
<dbReference type="EC" id="1.5.3.24" evidence="11"/>
<evidence type="ECO:0000256" key="9">
    <source>
        <dbReference type="ARBA" id="ARBA00023002"/>
    </source>
</evidence>
<evidence type="ECO:0000256" key="7">
    <source>
        <dbReference type="ARBA" id="ARBA00022741"/>
    </source>
</evidence>
<dbReference type="PANTHER" id="PTHR13847">
    <property type="entry name" value="SARCOSINE DEHYDROGENASE-RELATED"/>
    <property type="match status" value="1"/>
</dbReference>
<evidence type="ECO:0000256" key="5">
    <source>
        <dbReference type="ARBA" id="ARBA00022630"/>
    </source>
</evidence>
<evidence type="ECO:0000256" key="12">
    <source>
        <dbReference type="ARBA" id="ARBA00044150"/>
    </source>
</evidence>
<keyword evidence="19" id="KW-1185">Reference proteome</keyword>
<comment type="subcellular location">
    <subcellularLocation>
        <location evidence="3">Cytoplasm</location>
    </subcellularLocation>
</comment>
<dbReference type="GO" id="GO:0046653">
    <property type="term" value="P:tetrahydrofolate metabolic process"/>
    <property type="evidence" value="ECO:0007669"/>
    <property type="project" value="InterPro"/>
</dbReference>
<evidence type="ECO:0000313" key="18">
    <source>
        <dbReference type="EMBL" id="TSB04999.1"/>
    </source>
</evidence>
<keyword evidence="8" id="KW-0274">FAD</keyword>
<keyword evidence="6" id="KW-0288">FMN</keyword>
<keyword evidence="5" id="KW-0285">Flavoprotein</keyword>
<evidence type="ECO:0000256" key="11">
    <source>
        <dbReference type="ARBA" id="ARBA00044044"/>
    </source>
</evidence>
<evidence type="ECO:0000256" key="10">
    <source>
        <dbReference type="ARBA" id="ARBA00043973"/>
    </source>
</evidence>
<dbReference type="InterPro" id="IPR036188">
    <property type="entry name" value="FAD/NAD-bd_sf"/>
</dbReference>
<evidence type="ECO:0000313" key="19">
    <source>
        <dbReference type="Proteomes" id="UP000320160"/>
    </source>
</evidence>
<comment type="similarity">
    <text evidence="10">Belongs to the SoxB family.</text>
</comment>
<organism evidence="18 19">
    <name type="scientific">Sphingorhabdus contaminans</name>
    <dbReference type="NCBI Taxonomy" id="1343899"/>
    <lineage>
        <taxon>Bacteria</taxon>
        <taxon>Pseudomonadati</taxon>
        <taxon>Pseudomonadota</taxon>
        <taxon>Alphaproteobacteria</taxon>
        <taxon>Sphingomonadales</taxon>
        <taxon>Sphingomonadaceae</taxon>
        <taxon>Sphingorhabdus</taxon>
    </lineage>
</organism>
<dbReference type="NCBIfam" id="TIGR01373">
    <property type="entry name" value="soxB"/>
    <property type="match status" value="1"/>
</dbReference>
<evidence type="ECO:0000256" key="14">
    <source>
        <dbReference type="ARBA" id="ARBA00044295"/>
    </source>
</evidence>
<dbReference type="GO" id="GO:0005737">
    <property type="term" value="C:cytoplasm"/>
    <property type="evidence" value="ECO:0007669"/>
    <property type="project" value="UniProtKB-SubCell"/>
</dbReference>
<dbReference type="Proteomes" id="UP000320160">
    <property type="component" value="Unassembled WGS sequence"/>
</dbReference>
<keyword evidence="9" id="KW-0560">Oxidoreductase</keyword>
<comment type="cofactor">
    <cofactor evidence="2">
        <name>FAD</name>
        <dbReference type="ChEBI" id="CHEBI:57692"/>
    </cofactor>
</comment>
<dbReference type="GO" id="GO:0008115">
    <property type="term" value="F:sarcosine oxidase activity"/>
    <property type="evidence" value="ECO:0007669"/>
    <property type="project" value="InterPro"/>
</dbReference>
<dbReference type="InterPro" id="IPR001763">
    <property type="entry name" value="Rhodanese-like_dom"/>
</dbReference>
<comment type="caution">
    <text evidence="18">The sequence shown here is derived from an EMBL/GenBank/DDBJ whole genome shotgun (WGS) entry which is preliminary data.</text>
</comment>
<sequence length="418" mass="45166">MNRYSAFGLLRGALNGQKHWQPAWRDPEPKAHYDIIIIGGGGHGLATAYYLAKVHGLRNIAVLEKGWIGGGNTGRNTTIVRSNYRLKPLHDFFEFGLKLWHHLSDELNYNVMFSPRGAMFLGHSDADMVKLAERGDAMRCDGIDADLMTRDEVAKLEPLLDMSRSARFPIEGGLIQRRGGTARHDAVAWGYARGADSFGVDIIQKCEVTGFVRNGNAVVGVETTRGRIGAGRVGICVAGHSGHVAGLAGLKLPIESQTLQAMVTEGVKPMINSVIMSQSLHCYISQSDKGGIVFGGDPDNWPSYAQRGHPMVMEGAIAQGLALVPSLSRLRMVRTWSGVTDMSFDGSPIIGETPVRNLYLNGGWCYGGFKATPASGWTYAHTLATGSPHPLNAPFSLERFMTGATIDETGTGPMPSSR</sequence>
<dbReference type="EMBL" id="VKKU01000001">
    <property type="protein sequence ID" value="TSB04999.1"/>
    <property type="molecule type" value="Genomic_DNA"/>
</dbReference>
<dbReference type="InterPro" id="IPR006278">
    <property type="entry name" value="SoxB"/>
</dbReference>
<comment type="cofactor">
    <cofactor evidence="1">
        <name>FMN</name>
        <dbReference type="ChEBI" id="CHEBI:58210"/>
    </cofactor>
</comment>
<comment type="catalytic activity">
    <reaction evidence="15">
        <text>sarcosine + O2 + H2O = formaldehyde + glycine + H2O2</text>
        <dbReference type="Rhea" id="RHEA:13313"/>
        <dbReference type="ChEBI" id="CHEBI:15377"/>
        <dbReference type="ChEBI" id="CHEBI:15379"/>
        <dbReference type="ChEBI" id="CHEBI:16240"/>
        <dbReference type="ChEBI" id="CHEBI:16842"/>
        <dbReference type="ChEBI" id="CHEBI:57305"/>
        <dbReference type="ChEBI" id="CHEBI:57433"/>
    </reaction>
</comment>
<dbReference type="SUPFAM" id="SSF51905">
    <property type="entry name" value="FAD/NAD(P)-binding domain"/>
    <property type="match status" value="1"/>
</dbReference>
<protein>
    <recommendedName>
        <fullName evidence="12">Sarcosine oxidase subunit beta</fullName>
        <ecNumber evidence="11">1.5.3.24</ecNumber>
    </recommendedName>
    <alternativeName>
        <fullName evidence="13">Sarcosine oxidase (5,10-methylenetetrahydrofolate-forming) subunit beta</fullName>
    </alternativeName>
    <alternativeName>
        <fullName evidence="14">Tetrameric sarcosine oxidase subunit beta</fullName>
    </alternativeName>
</protein>
<evidence type="ECO:0000256" key="16">
    <source>
        <dbReference type="ARBA" id="ARBA00048917"/>
    </source>
</evidence>
<accession>A0A553WJU7</accession>
<evidence type="ECO:0000256" key="15">
    <source>
        <dbReference type="ARBA" id="ARBA00047316"/>
    </source>
</evidence>
<evidence type="ECO:0000256" key="1">
    <source>
        <dbReference type="ARBA" id="ARBA00001917"/>
    </source>
</evidence>
<evidence type="ECO:0000256" key="4">
    <source>
        <dbReference type="ARBA" id="ARBA00022490"/>
    </source>
</evidence>
<dbReference type="PROSITE" id="PS50206">
    <property type="entry name" value="RHODANESE_3"/>
    <property type="match status" value="1"/>
</dbReference>
<reference evidence="18 19" key="1">
    <citation type="submission" date="2019-07" db="EMBL/GenBank/DDBJ databases">
        <authorList>
            <person name="Park M."/>
        </authorList>
    </citation>
    <scope>NUCLEOTIDE SEQUENCE [LARGE SCALE GENOMIC DNA]</scope>
    <source>
        <strain evidence="18 19">KCTC32445</strain>
    </source>
</reference>